<dbReference type="InterPro" id="IPR003594">
    <property type="entry name" value="HATPase_dom"/>
</dbReference>
<dbReference type="EMBL" id="CADCWP010000094">
    <property type="protein sequence ID" value="CAA9568185.1"/>
    <property type="molecule type" value="Genomic_DNA"/>
</dbReference>
<dbReference type="GO" id="GO:0051539">
    <property type="term" value="F:4 iron, 4 sulfur cluster binding"/>
    <property type="evidence" value="ECO:0007669"/>
    <property type="project" value="UniProtKB-KW"/>
</dbReference>
<keyword evidence="9" id="KW-0808">Transferase</keyword>
<evidence type="ECO:0000256" key="15">
    <source>
        <dbReference type="ARBA" id="ARBA00023012"/>
    </source>
</evidence>
<feature type="transmembrane region" description="Helical" evidence="19">
    <location>
        <begin position="318"/>
        <end position="341"/>
    </location>
</feature>
<dbReference type="Gene3D" id="1.20.5.1930">
    <property type="match status" value="1"/>
</dbReference>
<keyword evidence="10" id="KW-0479">Metal-binding</keyword>
<feature type="transmembrane region" description="Helical" evidence="19">
    <location>
        <begin position="33"/>
        <end position="52"/>
    </location>
</feature>
<dbReference type="Pfam" id="PF07730">
    <property type="entry name" value="HisKA_3"/>
    <property type="match status" value="1"/>
</dbReference>
<evidence type="ECO:0000313" key="21">
    <source>
        <dbReference type="EMBL" id="CAA9568185.1"/>
    </source>
</evidence>
<keyword evidence="7" id="KW-0963">Cytoplasm</keyword>
<keyword evidence="15" id="KW-0902">Two-component regulatory system</keyword>
<evidence type="ECO:0000256" key="2">
    <source>
        <dbReference type="ARBA" id="ARBA00001966"/>
    </source>
</evidence>
<feature type="transmembrane region" description="Helical" evidence="19">
    <location>
        <begin position="254"/>
        <end position="273"/>
    </location>
</feature>
<keyword evidence="11" id="KW-0547">Nucleotide-binding</keyword>
<keyword evidence="19" id="KW-0812">Transmembrane</keyword>
<dbReference type="InterPro" id="IPR005467">
    <property type="entry name" value="His_kinase_dom"/>
</dbReference>
<dbReference type="GO" id="GO:0046872">
    <property type="term" value="F:metal ion binding"/>
    <property type="evidence" value="ECO:0007669"/>
    <property type="project" value="UniProtKB-KW"/>
</dbReference>
<comment type="cofactor">
    <cofactor evidence="2">
        <name>[4Fe-4S] cluster</name>
        <dbReference type="ChEBI" id="CHEBI:49883"/>
    </cofactor>
</comment>
<dbReference type="PANTHER" id="PTHR24421:SF10">
    <property type="entry name" value="NITRATE_NITRITE SENSOR PROTEIN NARQ"/>
    <property type="match status" value="1"/>
</dbReference>
<keyword evidence="6" id="KW-0004">4Fe-4S</keyword>
<dbReference type="CDD" id="cd16917">
    <property type="entry name" value="HATPase_UhpB-NarQ-NarX-like"/>
    <property type="match status" value="1"/>
</dbReference>
<dbReference type="InterPro" id="IPR004358">
    <property type="entry name" value="Sig_transdc_His_kin-like_C"/>
</dbReference>
<dbReference type="Gene3D" id="2.30.42.10">
    <property type="match status" value="1"/>
</dbReference>
<reference evidence="21" key="1">
    <citation type="submission" date="2020-02" db="EMBL/GenBank/DDBJ databases">
        <authorList>
            <person name="Meier V. D."/>
        </authorList>
    </citation>
    <scope>NUCLEOTIDE SEQUENCE</scope>
    <source>
        <strain evidence="21">AVDCRST_MAG86</strain>
    </source>
</reference>
<feature type="transmembrane region" description="Helical" evidence="19">
    <location>
        <begin position="218"/>
        <end position="242"/>
    </location>
</feature>
<dbReference type="SUPFAM" id="SSF55874">
    <property type="entry name" value="ATPase domain of HSP90 chaperone/DNA topoisomerase II/histidine kinase"/>
    <property type="match status" value="1"/>
</dbReference>
<evidence type="ECO:0000256" key="18">
    <source>
        <dbReference type="ARBA" id="ARBA00030800"/>
    </source>
</evidence>
<dbReference type="EC" id="2.7.13.3" evidence="4"/>
<dbReference type="SMART" id="SM00387">
    <property type="entry name" value="HATPase_c"/>
    <property type="match status" value="1"/>
</dbReference>
<feature type="transmembrane region" description="Helical" evidence="19">
    <location>
        <begin position="181"/>
        <end position="198"/>
    </location>
</feature>
<keyword evidence="13 21" id="KW-0067">ATP-binding</keyword>
<dbReference type="InterPro" id="IPR050482">
    <property type="entry name" value="Sensor_HK_TwoCompSys"/>
</dbReference>
<evidence type="ECO:0000256" key="8">
    <source>
        <dbReference type="ARBA" id="ARBA00022553"/>
    </source>
</evidence>
<feature type="transmembrane region" description="Helical" evidence="19">
    <location>
        <begin position="285"/>
        <end position="306"/>
    </location>
</feature>
<gene>
    <name evidence="21" type="ORF">AVDCRST_MAG86-1276</name>
</gene>
<evidence type="ECO:0000256" key="17">
    <source>
        <dbReference type="ARBA" id="ARBA00024827"/>
    </source>
</evidence>
<keyword evidence="12" id="KW-0418">Kinase</keyword>
<dbReference type="GO" id="GO:0005737">
    <property type="term" value="C:cytoplasm"/>
    <property type="evidence" value="ECO:0007669"/>
    <property type="project" value="UniProtKB-SubCell"/>
</dbReference>
<evidence type="ECO:0000256" key="1">
    <source>
        <dbReference type="ARBA" id="ARBA00000085"/>
    </source>
</evidence>
<keyword evidence="14" id="KW-0408">Iron</keyword>
<comment type="function">
    <text evidence="17">Member of the two-component regulatory system NreB/NreC involved in the control of dissimilatory nitrate/nitrite reduction in response to oxygen. NreB functions as a direct oxygen sensor histidine kinase which is autophosphorylated, in the absence of oxygen, probably at the conserved histidine residue, and transfers its phosphate group probably to a conserved aspartate residue of NreC. NreB/NreC activates the expression of the nitrate (narGHJI) and nitrite (nir) reductase operons, as well as the putative nitrate transporter gene narT.</text>
</comment>
<dbReference type="InterPro" id="IPR036034">
    <property type="entry name" value="PDZ_sf"/>
</dbReference>
<evidence type="ECO:0000256" key="5">
    <source>
        <dbReference type="ARBA" id="ARBA00017322"/>
    </source>
</evidence>
<dbReference type="SUPFAM" id="SSF55781">
    <property type="entry name" value="GAF domain-like"/>
    <property type="match status" value="1"/>
</dbReference>
<dbReference type="GO" id="GO:0046983">
    <property type="term" value="F:protein dimerization activity"/>
    <property type="evidence" value="ECO:0007669"/>
    <property type="project" value="InterPro"/>
</dbReference>
<evidence type="ECO:0000256" key="16">
    <source>
        <dbReference type="ARBA" id="ARBA00023014"/>
    </source>
</evidence>
<evidence type="ECO:0000256" key="10">
    <source>
        <dbReference type="ARBA" id="ARBA00022723"/>
    </source>
</evidence>
<dbReference type="GO" id="GO:0000155">
    <property type="term" value="F:phosphorelay sensor kinase activity"/>
    <property type="evidence" value="ECO:0007669"/>
    <property type="project" value="InterPro"/>
</dbReference>
<evidence type="ECO:0000256" key="12">
    <source>
        <dbReference type="ARBA" id="ARBA00022777"/>
    </source>
</evidence>
<feature type="transmembrane region" description="Helical" evidence="19">
    <location>
        <begin position="347"/>
        <end position="368"/>
    </location>
</feature>
<name>A0A6J4V6E1_9DEIN</name>
<evidence type="ECO:0000259" key="20">
    <source>
        <dbReference type="PROSITE" id="PS50109"/>
    </source>
</evidence>
<evidence type="ECO:0000256" key="6">
    <source>
        <dbReference type="ARBA" id="ARBA00022485"/>
    </source>
</evidence>
<evidence type="ECO:0000256" key="9">
    <source>
        <dbReference type="ARBA" id="ARBA00022679"/>
    </source>
</evidence>
<evidence type="ECO:0000256" key="7">
    <source>
        <dbReference type="ARBA" id="ARBA00022490"/>
    </source>
</evidence>
<keyword evidence="16" id="KW-0411">Iron-sulfur</keyword>
<dbReference type="PROSITE" id="PS50109">
    <property type="entry name" value="HIS_KIN"/>
    <property type="match status" value="1"/>
</dbReference>
<keyword evidence="19" id="KW-0472">Membrane</keyword>
<evidence type="ECO:0000256" key="11">
    <source>
        <dbReference type="ARBA" id="ARBA00022741"/>
    </source>
</evidence>
<evidence type="ECO:0000256" key="13">
    <source>
        <dbReference type="ARBA" id="ARBA00022840"/>
    </source>
</evidence>
<dbReference type="PRINTS" id="PR00344">
    <property type="entry name" value="BCTRLSENSOR"/>
</dbReference>
<dbReference type="GO" id="GO:0016020">
    <property type="term" value="C:membrane"/>
    <property type="evidence" value="ECO:0007669"/>
    <property type="project" value="InterPro"/>
</dbReference>
<dbReference type="InterPro" id="IPR036890">
    <property type="entry name" value="HATPase_C_sf"/>
</dbReference>
<comment type="catalytic activity">
    <reaction evidence="1">
        <text>ATP + protein L-histidine = ADP + protein N-phospho-L-histidine.</text>
        <dbReference type="EC" id="2.7.13.3"/>
    </reaction>
</comment>
<dbReference type="PANTHER" id="PTHR24421">
    <property type="entry name" value="NITRATE/NITRITE SENSOR PROTEIN NARX-RELATED"/>
    <property type="match status" value="1"/>
</dbReference>
<evidence type="ECO:0000256" key="4">
    <source>
        <dbReference type="ARBA" id="ARBA00012438"/>
    </source>
</evidence>
<proteinExistence type="predicted"/>
<comment type="subcellular location">
    <subcellularLocation>
        <location evidence="3">Cytoplasm</location>
    </subcellularLocation>
</comment>
<evidence type="ECO:0000256" key="19">
    <source>
        <dbReference type="SAM" id="Phobius"/>
    </source>
</evidence>
<evidence type="ECO:0000256" key="3">
    <source>
        <dbReference type="ARBA" id="ARBA00004496"/>
    </source>
</evidence>
<feature type="transmembrane region" description="Helical" evidence="19">
    <location>
        <begin position="151"/>
        <end position="174"/>
    </location>
</feature>
<keyword evidence="19" id="KW-1133">Transmembrane helix</keyword>
<sequence>MQKVVATRSVVALARAAPLADDASERRFDRSSLLIVGLALLLLLFGVAQKAYRLSLPTTGWSTATAIDSVVPVFERNLLGLASPVRSGDVLTALEGHSLSEIHARAAHFQPTLSENYQPGERVRVTVERAGQRLNLDVPLYRWTAEAISEALWISVRANLLTLLGFVIAAFVFWQRPQITAARLLFLFYVVQLIIPLSRLMESQAGHSISDLLSPRSYVLAILFGHLIYVVLLAPLILHLCLSFPKPKAFLESAPWLLVAVYLVPWAWIFFSALTTKASGQSPLYTLAGLYSLLGSGVFLHTFVTVQDPLRRAQVRWVALGFAVMSLSGVLWALGALGILRGPPLDAALAFPTSLVLTLCLALAVLRYRLFDIDLVINRTLVYTALSACVVGTYVLIVGMLGALFNAQGNLAVSLVATGLVAVLFQPLREHVQRFVNRLMYGDRDDPYTLLAKLSSRTEGSLTPEGVLPTLLETVTQALKLPYASVLLYRGESEEVIAEHGDRIGTADPVVFPLTHQGETFGELRFKTRGSDETFSQGELALLRTIAQQVSVAAYAVRQTLELRRSRERLITTREEERLRIRRDLHDGLGPALAGLNLQASSLKHLMMTQPDAAQAAVDELRSELRKAVSEVRQVVHDLRPPSLDQLGLKGALEQLAEGLNTSEAGNLSFTSDISDLPTLPPATEVAVYRVVQEALANALKHARARHVAVTLSLGCDLSLTIQDDGVGIPEHYRAGVGLRSMRERVEELQGSFEIISRSQQGTTVQVGLPYDGV</sequence>
<protein>
    <recommendedName>
        <fullName evidence="5">Oxygen sensor histidine kinase NreB</fullName>
        <ecNumber evidence="4">2.7.13.3</ecNumber>
    </recommendedName>
    <alternativeName>
        <fullName evidence="18">Nitrogen regulation protein B</fullName>
    </alternativeName>
</protein>
<dbReference type="Pfam" id="PF02518">
    <property type="entry name" value="HATPase_c"/>
    <property type="match status" value="1"/>
</dbReference>
<feature type="transmembrane region" description="Helical" evidence="19">
    <location>
        <begin position="380"/>
        <end position="405"/>
    </location>
</feature>
<dbReference type="AlphaFoldDB" id="A0A6J4V6E1"/>
<accession>A0A6J4V6E1</accession>
<organism evidence="21">
    <name type="scientific">uncultured Truepera sp</name>
    <dbReference type="NCBI Taxonomy" id="543023"/>
    <lineage>
        <taxon>Bacteria</taxon>
        <taxon>Thermotogati</taxon>
        <taxon>Deinococcota</taxon>
        <taxon>Deinococci</taxon>
        <taxon>Trueperales</taxon>
        <taxon>Trueperaceae</taxon>
        <taxon>Truepera</taxon>
        <taxon>environmental samples</taxon>
    </lineage>
</organism>
<keyword evidence="8" id="KW-0597">Phosphoprotein</keyword>
<dbReference type="InterPro" id="IPR011712">
    <property type="entry name" value="Sig_transdc_His_kin_sub3_dim/P"/>
</dbReference>
<evidence type="ECO:0000256" key="14">
    <source>
        <dbReference type="ARBA" id="ARBA00023004"/>
    </source>
</evidence>
<feature type="domain" description="Histidine kinase" evidence="20">
    <location>
        <begin position="584"/>
        <end position="773"/>
    </location>
</feature>
<dbReference type="GO" id="GO:0005524">
    <property type="term" value="F:ATP binding"/>
    <property type="evidence" value="ECO:0007669"/>
    <property type="project" value="UniProtKB-KW"/>
</dbReference>
<dbReference type="Gene3D" id="3.30.565.10">
    <property type="entry name" value="Histidine kinase-like ATPase, C-terminal domain"/>
    <property type="match status" value="1"/>
</dbReference>